<dbReference type="PROSITE" id="PS50977">
    <property type="entry name" value="HTH_TETR_2"/>
    <property type="match status" value="1"/>
</dbReference>
<dbReference type="PRINTS" id="PR00455">
    <property type="entry name" value="HTHTETR"/>
</dbReference>
<proteinExistence type="predicted"/>
<dbReference type="InterPro" id="IPR050624">
    <property type="entry name" value="HTH-type_Tx_Regulator"/>
</dbReference>
<feature type="domain" description="HTH tetR-type" evidence="3">
    <location>
        <begin position="8"/>
        <end position="68"/>
    </location>
</feature>
<dbReference type="Pfam" id="PF21303">
    <property type="entry name" value="TetR_C_39"/>
    <property type="match status" value="1"/>
</dbReference>
<dbReference type="Proteomes" id="UP000199701">
    <property type="component" value="Unassembled WGS sequence"/>
</dbReference>
<dbReference type="InterPro" id="IPR023772">
    <property type="entry name" value="DNA-bd_HTH_TetR-type_CS"/>
</dbReference>
<dbReference type="Pfam" id="PF00440">
    <property type="entry name" value="TetR_N"/>
    <property type="match status" value="1"/>
</dbReference>
<evidence type="ECO:0000259" key="3">
    <source>
        <dbReference type="PROSITE" id="PS50977"/>
    </source>
</evidence>
<dbReference type="PANTHER" id="PTHR43479:SF11">
    <property type="entry name" value="ACREF_ENVCD OPERON REPRESSOR-RELATED"/>
    <property type="match status" value="1"/>
</dbReference>
<dbReference type="EMBL" id="FOJI01000001">
    <property type="protein sequence ID" value="SEV83659.1"/>
    <property type="molecule type" value="Genomic_DNA"/>
</dbReference>
<dbReference type="Gene3D" id="1.10.357.10">
    <property type="entry name" value="Tetracycline Repressor, domain 2"/>
    <property type="match status" value="1"/>
</dbReference>
<sequence>MKAIKEGEVRKREILVTARELFIKKGYEQTSINDILKIVDIAKGTFYYYFASKEEVLEAIILDIVEEGARRAQMILKDKSIPLVNRIMMAIMAQAPEFEGSNEIAEELHKVENAKLEQLYLKAMLKRMTQVLQEPVLEGIERDVFHMDYPMEGIESILLLGHMMFDCDVFQWKTEDFPRKIKAFLCNAERIMGTSVGELDEFLQMFGQLS</sequence>
<feature type="DNA-binding region" description="H-T-H motif" evidence="2">
    <location>
        <begin position="31"/>
        <end position="50"/>
    </location>
</feature>
<gene>
    <name evidence="4" type="ORF">SAMN05421659_101215</name>
</gene>
<keyword evidence="1 2" id="KW-0238">DNA-binding</keyword>
<dbReference type="OrthoDB" id="9785164at2"/>
<evidence type="ECO:0000313" key="4">
    <source>
        <dbReference type="EMBL" id="SEV83659.1"/>
    </source>
</evidence>
<dbReference type="InterPro" id="IPR049149">
    <property type="entry name" value="TetR/AcrR_C"/>
</dbReference>
<evidence type="ECO:0000256" key="2">
    <source>
        <dbReference type="PROSITE-ProRule" id="PRU00335"/>
    </source>
</evidence>
<dbReference type="InterPro" id="IPR001647">
    <property type="entry name" value="HTH_TetR"/>
</dbReference>
<dbReference type="InterPro" id="IPR009057">
    <property type="entry name" value="Homeodomain-like_sf"/>
</dbReference>
<dbReference type="RefSeq" id="WP_092449705.1">
    <property type="nucleotide sequence ID" value="NZ_FOJI01000001.1"/>
</dbReference>
<dbReference type="AlphaFoldDB" id="A0A1I0M5V1"/>
<reference evidence="4 5" key="1">
    <citation type="submission" date="2016-10" db="EMBL/GenBank/DDBJ databases">
        <authorList>
            <person name="de Groot N.N."/>
        </authorList>
    </citation>
    <scope>NUCLEOTIDE SEQUENCE [LARGE SCALE GENOMIC DNA]</scope>
    <source>
        <strain evidence="4 5">DSM 9179</strain>
    </source>
</reference>
<protein>
    <submittedName>
        <fullName evidence="4">DNA-binding transcriptional regulator, AcrR family</fullName>
    </submittedName>
</protein>
<dbReference type="GO" id="GO:0003677">
    <property type="term" value="F:DNA binding"/>
    <property type="evidence" value="ECO:0007669"/>
    <property type="project" value="UniProtKB-UniRule"/>
</dbReference>
<dbReference type="SUPFAM" id="SSF46689">
    <property type="entry name" value="Homeodomain-like"/>
    <property type="match status" value="1"/>
</dbReference>
<organism evidence="4 5">
    <name type="scientific">[Clostridium] fimetarium</name>
    <dbReference type="NCBI Taxonomy" id="99656"/>
    <lineage>
        <taxon>Bacteria</taxon>
        <taxon>Bacillati</taxon>
        <taxon>Bacillota</taxon>
        <taxon>Clostridia</taxon>
        <taxon>Lachnospirales</taxon>
        <taxon>Lachnospiraceae</taxon>
    </lineage>
</organism>
<dbReference type="PANTHER" id="PTHR43479">
    <property type="entry name" value="ACREF/ENVCD OPERON REPRESSOR-RELATED"/>
    <property type="match status" value="1"/>
</dbReference>
<keyword evidence="5" id="KW-1185">Reference proteome</keyword>
<evidence type="ECO:0000313" key="5">
    <source>
        <dbReference type="Proteomes" id="UP000199701"/>
    </source>
</evidence>
<dbReference type="STRING" id="99656.SAMN05421659_101215"/>
<accession>A0A1I0M5V1</accession>
<dbReference type="PROSITE" id="PS01081">
    <property type="entry name" value="HTH_TETR_1"/>
    <property type="match status" value="1"/>
</dbReference>
<name>A0A1I0M5V1_9FIRM</name>
<evidence type="ECO:0000256" key="1">
    <source>
        <dbReference type="ARBA" id="ARBA00023125"/>
    </source>
</evidence>